<accession>A0ABX7QEC2</accession>
<protein>
    <recommendedName>
        <fullName evidence="3">Beta-lactamase-inhibitor-like PepSY-like domain-containing protein</fullName>
    </recommendedName>
</protein>
<sequence length="215" mass="25021">MKKLIIATIICSILVSCQQIKQSINETFKPNDTVVEKEHELVQEQKFETSNSETTANEKIVLLEHPEILQKAEEELKKLPQYAGKEIFVYSTVYFYNYRSINVLLQHPKNPKYVDTYEYKDGKWSEPRPVQLSVHDDIKGRLVPLSKINFVNASKVAEIYNQKASEIEGAEPLTSVYISIWKNQIKWYPTSIHGSRERYSIQFNDDGSLKEFKQD</sequence>
<dbReference type="Proteomes" id="UP000663440">
    <property type="component" value="Chromosome"/>
</dbReference>
<keyword evidence="2" id="KW-1185">Reference proteome</keyword>
<reference evidence="1 2" key="1">
    <citation type="submission" date="2021-03" db="EMBL/GenBank/DDBJ databases">
        <title>Flavobacterium kribbensis sp. nov, an endophytic bacteria, isolated from soybean.</title>
        <authorList>
            <person name="Lee J."/>
            <person name="Seo J."/>
        </authorList>
    </citation>
    <scope>NUCLEOTIDE SEQUENCE [LARGE SCALE GENOMIC DNA]</scope>
    <source>
        <strain evidence="1 2">BB8</strain>
    </source>
</reference>
<organism evidence="1 2">
    <name type="scientific">Flavobacterium endoglycinae</name>
    <dbReference type="NCBI Taxonomy" id="2816357"/>
    <lineage>
        <taxon>Bacteria</taxon>
        <taxon>Pseudomonadati</taxon>
        <taxon>Bacteroidota</taxon>
        <taxon>Flavobacteriia</taxon>
        <taxon>Flavobacteriales</taxon>
        <taxon>Flavobacteriaceae</taxon>
        <taxon>Flavobacterium</taxon>
    </lineage>
</organism>
<evidence type="ECO:0008006" key="3">
    <source>
        <dbReference type="Google" id="ProtNLM"/>
    </source>
</evidence>
<evidence type="ECO:0000313" key="1">
    <source>
        <dbReference type="EMBL" id="QSW89307.1"/>
    </source>
</evidence>
<dbReference type="EMBL" id="CP071448">
    <property type="protein sequence ID" value="QSW89307.1"/>
    <property type="molecule type" value="Genomic_DNA"/>
</dbReference>
<dbReference type="PROSITE" id="PS51257">
    <property type="entry name" value="PROKAR_LIPOPROTEIN"/>
    <property type="match status" value="1"/>
</dbReference>
<proteinExistence type="predicted"/>
<gene>
    <name evidence="1" type="ORF">J0383_00485</name>
</gene>
<name>A0ABX7QEC2_9FLAO</name>
<evidence type="ECO:0000313" key="2">
    <source>
        <dbReference type="Proteomes" id="UP000663440"/>
    </source>
</evidence>
<dbReference type="RefSeq" id="WP_207296501.1">
    <property type="nucleotide sequence ID" value="NZ_CP071448.1"/>
</dbReference>